<evidence type="ECO:0000313" key="3">
    <source>
        <dbReference type="Proteomes" id="UP000245506"/>
    </source>
</evidence>
<accession>A0A317C4B6</accession>
<keyword evidence="1" id="KW-1133">Transmembrane helix</keyword>
<keyword evidence="1" id="KW-0472">Membrane</keyword>
<keyword evidence="1" id="KW-0812">Transmembrane</keyword>
<name>A0A317C4B6_9GAMM</name>
<gene>
    <name evidence="2" type="ORF">DKT75_18070</name>
</gene>
<feature type="transmembrane region" description="Helical" evidence="1">
    <location>
        <begin position="36"/>
        <end position="55"/>
    </location>
</feature>
<feature type="transmembrane region" description="Helical" evidence="1">
    <location>
        <begin position="67"/>
        <end position="87"/>
    </location>
</feature>
<dbReference type="AlphaFoldDB" id="A0A317C4B6"/>
<reference evidence="2 3" key="1">
    <citation type="submission" date="2018-05" db="EMBL/GenBank/DDBJ databases">
        <title>Leucothrix arctica sp. nov., isolated from Arctic seawater.</title>
        <authorList>
            <person name="Choi A."/>
            <person name="Baek K."/>
        </authorList>
    </citation>
    <scope>NUCLEOTIDE SEQUENCE [LARGE SCALE GENOMIC DNA]</scope>
    <source>
        <strain evidence="2 3">IMCC9719</strain>
    </source>
</reference>
<organism evidence="2 3">
    <name type="scientific">Leucothrix arctica</name>
    <dbReference type="NCBI Taxonomy" id="1481894"/>
    <lineage>
        <taxon>Bacteria</taxon>
        <taxon>Pseudomonadati</taxon>
        <taxon>Pseudomonadota</taxon>
        <taxon>Gammaproteobacteria</taxon>
        <taxon>Thiotrichales</taxon>
        <taxon>Thiotrichaceae</taxon>
        <taxon>Leucothrix</taxon>
    </lineage>
</organism>
<keyword evidence="3" id="KW-1185">Reference proteome</keyword>
<evidence type="ECO:0000313" key="2">
    <source>
        <dbReference type="EMBL" id="PWQ93526.1"/>
    </source>
</evidence>
<evidence type="ECO:0000256" key="1">
    <source>
        <dbReference type="SAM" id="Phobius"/>
    </source>
</evidence>
<sequence length="88" mass="9465">MNTSSLTIKAGVAIIVPTLACSTYYTLEKLGHAEPVIYFATSLAFPVMLLGFVGTARIITSGNKNRLYQCLSGLAILLPATLLAYIWL</sequence>
<comment type="caution">
    <text evidence="2">The sequence shown here is derived from an EMBL/GenBank/DDBJ whole genome shotgun (WGS) entry which is preliminary data.</text>
</comment>
<protein>
    <submittedName>
        <fullName evidence="2">Uncharacterized protein</fullName>
    </submittedName>
</protein>
<dbReference type="EMBL" id="QGKL01000042">
    <property type="protein sequence ID" value="PWQ93526.1"/>
    <property type="molecule type" value="Genomic_DNA"/>
</dbReference>
<dbReference type="Proteomes" id="UP000245506">
    <property type="component" value="Unassembled WGS sequence"/>
</dbReference>
<proteinExistence type="predicted"/>